<name>A0A2H5BPX3_9CAUD</name>
<proteinExistence type="predicted"/>
<gene>
    <name evidence="1" type="ORF">VPR_014</name>
</gene>
<evidence type="ECO:0000313" key="2">
    <source>
        <dbReference type="Proteomes" id="UP000240283"/>
    </source>
</evidence>
<reference evidence="1 2" key="1">
    <citation type="submission" date="2017-12" db="EMBL/GenBank/DDBJ databases">
        <title>Genomic analysis of a novel phage Vp_R1 lytic to Vibrio parahaemolyticus.</title>
        <authorList>
            <person name="Ren H."/>
            <person name="Li Z."/>
        </authorList>
    </citation>
    <scope>NUCLEOTIDE SEQUENCE [LARGE SCALE GENOMIC DNA]</scope>
</reference>
<dbReference type="EMBL" id="MG603697">
    <property type="protein sequence ID" value="AUG88378.1"/>
    <property type="molecule type" value="Genomic_DNA"/>
</dbReference>
<keyword evidence="2" id="KW-1185">Reference proteome</keyword>
<sequence>MTIFSGTLSQSICTSSEEVDKVFLETLKDNDTKIVNLFEEIPVLKKIATGTMTGVVCGGVIRDADTGRTPRDVDVVIPKSRVYKAVESLLEGGWVISSAMQEALINGTADMGREYMDINGHLCMVMRARNGELELDILVVDISPEDYVKRIPISTSNCLAYFKDFVFDDSQVIVKRSIGYVDSIKNKQVTISDSRINEAYVDKISSYYPDWLVTIDDDEGTDTPEVATAVQEQGMY</sequence>
<evidence type="ECO:0000313" key="1">
    <source>
        <dbReference type="EMBL" id="AUG88378.1"/>
    </source>
</evidence>
<accession>A0A2H5BPX3</accession>
<dbReference type="Proteomes" id="UP000240283">
    <property type="component" value="Segment"/>
</dbReference>
<organism evidence="1 2">
    <name type="scientific">Vibrio phage Vp_R1</name>
    <dbReference type="NCBI Taxonomy" id="2059867"/>
    <lineage>
        <taxon>Viruses</taxon>
        <taxon>Duplodnaviria</taxon>
        <taxon>Heunggongvirae</taxon>
        <taxon>Uroviricota</taxon>
        <taxon>Caudoviricetes</taxon>
        <taxon>Grimontviridae</taxon>
        <taxon>Dalianvirus</taxon>
        <taxon>Dalianvirus R1</taxon>
    </lineage>
</organism>
<protein>
    <submittedName>
        <fullName evidence="1">Uncharacterized protein</fullName>
    </submittedName>
</protein>